<dbReference type="EMBL" id="BSDZ01000094">
    <property type="protein sequence ID" value="GLI70671.1"/>
    <property type="molecule type" value="Genomic_DNA"/>
</dbReference>
<name>A0ABQ5SNH5_9CHLO</name>
<keyword evidence="1" id="KW-0472">Membrane</keyword>
<protein>
    <submittedName>
        <fullName evidence="2">Uncharacterized protein</fullName>
    </submittedName>
</protein>
<feature type="transmembrane region" description="Helical" evidence="1">
    <location>
        <begin position="300"/>
        <end position="321"/>
    </location>
</feature>
<evidence type="ECO:0000313" key="2">
    <source>
        <dbReference type="EMBL" id="GLI70671.1"/>
    </source>
</evidence>
<organism evidence="2 3">
    <name type="scientific">Volvox africanus</name>
    <dbReference type="NCBI Taxonomy" id="51714"/>
    <lineage>
        <taxon>Eukaryota</taxon>
        <taxon>Viridiplantae</taxon>
        <taxon>Chlorophyta</taxon>
        <taxon>core chlorophytes</taxon>
        <taxon>Chlorophyceae</taxon>
        <taxon>CS clade</taxon>
        <taxon>Chlamydomonadales</taxon>
        <taxon>Volvocaceae</taxon>
        <taxon>Volvox</taxon>
    </lineage>
</organism>
<sequence length="368" mass="40787">MAHSAMAGVGSFPTKVTPTVGGRAVVPPTKLAKENVHVMVSLRRVLTNGHHGCKLLDQTISHWPAPFGSRRLTSGRYLRSVAANSAQTRHFNTSFDPAKSNIPEEYNFVQPMLLREPTDVQATAQHVAVADVGPYAEFDPTISHPKDSYWRGPAPEGSFMVGNKYAQRTRLTPLRVPELGDSGPWNPLARILSPFSKEDYYAVEMDLDYGREWPRIVWENGSLMLRPGFLQPFVDPDYPPYWLHRGIARFEISAGDRVMQAVVGGLYVAVLAAASAALYAFKPALLAAVVVSWTRSTLSFAKWAVLLGLAAVDRMYLYWVFLAAKLVDGALARHMPPVRKFCWANFALWCIYLAFSPSDWALLPGLLG</sequence>
<keyword evidence="1" id="KW-1133">Transmembrane helix</keyword>
<accession>A0ABQ5SNH5</accession>
<keyword evidence="1" id="KW-0812">Transmembrane</keyword>
<dbReference type="Proteomes" id="UP001165090">
    <property type="component" value="Unassembled WGS sequence"/>
</dbReference>
<gene>
    <name evidence="2" type="ORF">VaNZ11_015610</name>
</gene>
<feature type="transmembrane region" description="Helical" evidence="1">
    <location>
        <begin position="258"/>
        <end position="280"/>
    </location>
</feature>
<evidence type="ECO:0000313" key="3">
    <source>
        <dbReference type="Proteomes" id="UP001165090"/>
    </source>
</evidence>
<keyword evidence="3" id="KW-1185">Reference proteome</keyword>
<evidence type="ECO:0000256" key="1">
    <source>
        <dbReference type="SAM" id="Phobius"/>
    </source>
</evidence>
<comment type="caution">
    <text evidence="2">The sequence shown here is derived from an EMBL/GenBank/DDBJ whole genome shotgun (WGS) entry which is preliminary data.</text>
</comment>
<reference evidence="2 3" key="1">
    <citation type="journal article" date="2023" name="IScience">
        <title>Expanded male sex-determining region conserved during the evolution of homothallism in the green alga Volvox.</title>
        <authorList>
            <person name="Yamamoto K."/>
            <person name="Matsuzaki R."/>
            <person name="Mahakham W."/>
            <person name="Heman W."/>
            <person name="Sekimoto H."/>
            <person name="Kawachi M."/>
            <person name="Minakuchi Y."/>
            <person name="Toyoda A."/>
            <person name="Nozaki H."/>
        </authorList>
    </citation>
    <scope>NUCLEOTIDE SEQUENCE [LARGE SCALE GENOMIC DNA]</scope>
    <source>
        <strain evidence="2 3">NIES-4468</strain>
    </source>
</reference>
<proteinExistence type="predicted"/>
<feature type="transmembrane region" description="Helical" evidence="1">
    <location>
        <begin position="342"/>
        <end position="363"/>
    </location>
</feature>